<dbReference type="PANTHER" id="PTHR33692">
    <property type="entry name" value="RIBOSOME MATURATION FACTOR RIMM"/>
    <property type="match status" value="1"/>
</dbReference>
<dbReference type="Proteomes" id="UP001190002">
    <property type="component" value="Unassembled WGS sequence"/>
</dbReference>
<evidence type="ECO:0000313" key="12">
    <source>
        <dbReference type="Proteomes" id="UP001190452"/>
    </source>
</evidence>
<dbReference type="EMBL" id="CATVXE010000021">
    <property type="protein sequence ID" value="CAJ0693188.1"/>
    <property type="molecule type" value="Genomic_DNA"/>
</dbReference>
<evidence type="ECO:0000313" key="11">
    <source>
        <dbReference type="Proteomes" id="UP001190002"/>
    </source>
</evidence>
<evidence type="ECO:0000256" key="5">
    <source>
        <dbReference type="HAMAP-Rule" id="MF_00014"/>
    </source>
</evidence>
<proteinExistence type="inferred from homology"/>
<accession>A0AAD2AXW4</accession>
<feature type="domain" description="RimM N-terminal" evidence="7">
    <location>
        <begin position="51"/>
        <end position="137"/>
    </location>
</feature>
<dbReference type="GO" id="GO:0005840">
    <property type="term" value="C:ribosome"/>
    <property type="evidence" value="ECO:0007669"/>
    <property type="project" value="InterPro"/>
</dbReference>
<keyword evidence="4 5" id="KW-0143">Chaperone</keyword>
<evidence type="ECO:0000256" key="4">
    <source>
        <dbReference type="ARBA" id="ARBA00023186"/>
    </source>
</evidence>
<comment type="domain">
    <text evidence="5">The PRC barrel domain binds ribosomal protein uS19.</text>
</comment>
<keyword evidence="12" id="KW-1185">Reference proteome</keyword>
<sequence>MTRPVSTPSGARKSPVTKAAETASQKVAERLQAMRPQVGGNPALPDDLVEVGYVGGAYGIRGWIKVQPHGDADALLNARTWWLKPAAAVPAASAEWRVFSVGTSREHSGTVVAGSPAVPDRNVAEALRGCAVWVSRAEFPEPDDDEFYWVDLIGATVVNEQQETLGTVAGLIDNGAHQILRIVGEDDVERLVPFVEVYVKSVDVAGKRIVVDWGLDY</sequence>
<dbReference type="Pfam" id="PF01782">
    <property type="entry name" value="RimM"/>
    <property type="match status" value="1"/>
</dbReference>
<dbReference type="SUPFAM" id="SSF50346">
    <property type="entry name" value="PRC-barrel domain"/>
    <property type="match status" value="1"/>
</dbReference>
<dbReference type="PANTHER" id="PTHR33692:SF1">
    <property type="entry name" value="RIBOSOME MATURATION FACTOR RIMM"/>
    <property type="match status" value="1"/>
</dbReference>
<dbReference type="InterPro" id="IPR056792">
    <property type="entry name" value="PRC_RimM"/>
</dbReference>
<evidence type="ECO:0000313" key="9">
    <source>
        <dbReference type="EMBL" id="CAJ0693188.1"/>
    </source>
</evidence>
<dbReference type="HAMAP" id="MF_00014">
    <property type="entry name" value="Ribosome_mat_RimM"/>
    <property type="match status" value="1"/>
</dbReference>
<dbReference type="GO" id="GO:0006364">
    <property type="term" value="P:rRNA processing"/>
    <property type="evidence" value="ECO:0007669"/>
    <property type="project" value="UniProtKB-UniRule"/>
</dbReference>
<dbReference type="InterPro" id="IPR036976">
    <property type="entry name" value="RimM_N_sf"/>
</dbReference>
<dbReference type="InterPro" id="IPR002676">
    <property type="entry name" value="RimM_N"/>
</dbReference>
<feature type="domain" description="Ribosome maturation factor RimM PRC barrel" evidence="8">
    <location>
        <begin position="149"/>
        <end position="213"/>
    </location>
</feature>
<dbReference type="Gene3D" id="2.40.30.60">
    <property type="entry name" value="RimM"/>
    <property type="match status" value="1"/>
</dbReference>
<dbReference type="InterPro" id="IPR009000">
    <property type="entry name" value="Transl_B-barrel_sf"/>
</dbReference>
<evidence type="ECO:0000259" key="7">
    <source>
        <dbReference type="Pfam" id="PF01782"/>
    </source>
</evidence>
<dbReference type="GO" id="GO:0005737">
    <property type="term" value="C:cytoplasm"/>
    <property type="evidence" value="ECO:0007669"/>
    <property type="project" value="UniProtKB-SubCell"/>
</dbReference>
<organism evidence="9 11">
    <name type="scientific">Ralstonia mannitolilytica</name>
    <dbReference type="NCBI Taxonomy" id="105219"/>
    <lineage>
        <taxon>Bacteria</taxon>
        <taxon>Pseudomonadati</taxon>
        <taxon>Pseudomonadota</taxon>
        <taxon>Betaproteobacteria</taxon>
        <taxon>Burkholderiales</taxon>
        <taxon>Burkholderiaceae</taxon>
        <taxon>Ralstonia</taxon>
    </lineage>
</organism>
<gene>
    <name evidence="5 9" type="primary">rimM</name>
    <name evidence="10" type="ORF">R77569_04332</name>
    <name evidence="9" type="ORF">R77591_04045</name>
</gene>
<keyword evidence="3 5" id="KW-0698">rRNA processing</keyword>
<dbReference type="SUPFAM" id="SSF50447">
    <property type="entry name" value="Translation proteins"/>
    <property type="match status" value="1"/>
</dbReference>
<comment type="similarity">
    <text evidence="5">Belongs to the RimM family.</text>
</comment>
<dbReference type="AlphaFoldDB" id="A0AAD2AXW4"/>
<comment type="function">
    <text evidence="5">An accessory protein needed during the final step in the assembly of 30S ribosomal subunit, possibly for assembly of the head region. Essential for efficient processing of 16S rRNA. May be needed both before and after RbfA during the maturation of 16S rRNA. It has affinity for free ribosomal 30S subunits but not for 70S ribosomes.</text>
</comment>
<comment type="subcellular location">
    <subcellularLocation>
        <location evidence="5">Cytoplasm</location>
    </subcellularLocation>
</comment>
<keyword evidence="2 5" id="KW-0690">Ribosome biogenesis</keyword>
<comment type="caution">
    <text evidence="9">The sequence shown here is derived from an EMBL/GenBank/DDBJ whole genome shotgun (WGS) entry which is preliminary data.</text>
</comment>
<evidence type="ECO:0000256" key="2">
    <source>
        <dbReference type="ARBA" id="ARBA00022517"/>
    </source>
</evidence>
<dbReference type="GO" id="GO:0043022">
    <property type="term" value="F:ribosome binding"/>
    <property type="evidence" value="ECO:0007669"/>
    <property type="project" value="InterPro"/>
</dbReference>
<evidence type="ECO:0000256" key="1">
    <source>
        <dbReference type="ARBA" id="ARBA00022490"/>
    </source>
</evidence>
<name>A0AAD2AXW4_9RALS</name>
<keyword evidence="1 5" id="KW-0963">Cytoplasm</keyword>
<dbReference type="EMBL" id="CAUDKV010000024">
    <property type="protein sequence ID" value="CAJ0893660.1"/>
    <property type="molecule type" value="Genomic_DNA"/>
</dbReference>
<dbReference type="InterPro" id="IPR011961">
    <property type="entry name" value="RimM"/>
</dbReference>
<reference evidence="9 12" key="1">
    <citation type="submission" date="2023-07" db="EMBL/GenBank/DDBJ databases">
        <authorList>
            <person name="Peeters C."/>
        </authorList>
    </citation>
    <scope>NUCLEOTIDE SEQUENCE</scope>
    <source>
        <strain evidence="10 12">R-77569</strain>
        <strain evidence="9">R-77591</strain>
    </source>
</reference>
<evidence type="ECO:0000313" key="10">
    <source>
        <dbReference type="EMBL" id="CAJ0893660.1"/>
    </source>
</evidence>
<dbReference type="Pfam" id="PF24986">
    <property type="entry name" value="PRC_RimM"/>
    <property type="match status" value="1"/>
</dbReference>
<dbReference type="GO" id="GO:0042274">
    <property type="term" value="P:ribosomal small subunit biogenesis"/>
    <property type="evidence" value="ECO:0007669"/>
    <property type="project" value="UniProtKB-UniRule"/>
</dbReference>
<evidence type="ECO:0000259" key="8">
    <source>
        <dbReference type="Pfam" id="PF24986"/>
    </source>
</evidence>
<dbReference type="InterPro" id="IPR011033">
    <property type="entry name" value="PRC_barrel-like_sf"/>
</dbReference>
<comment type="subunit">
    <text evidence="5">Binds ribosomal protein uS19.</text>
</comment>
<evidence type="ECO:0000256" key="3">
    <source>
        <dbReference type="ARBA" id="ARBA00022552"/>
    </source>
</evidence>
<protein>
    <recommendedName>
        <fullName evidence="5">Ribosome maturation factor RimM</fullName>
    </recommendedName>
</protein>
<dbReference type="Gene3D" id="2.30.30.240">
    <property type="entry name" value="PRC-barrel domain"/>
    <property type="match status" value="1"/>
</dbReference>
<dbReference type="NCBIfam" id="TIGR02273">
    <property type="entry name" value="16S_RimM"/>
    <property type="match status" value="1"/>
</dbReference>
<dbReference type="Proteomes" id="UP001190452">
    <property type="component" value="Unassembled WGS sequence"/>
</dbReference>
<evidence type="ECO:0000256" key="6">
    <source>
        <dbReference type="SAM" id="MobiDB-lite"/>
    </source>
</evidence>
<feature type="region of interest" description="Disordered" evidence="6">
    <location>
        <begin position="1"/>
        <end position="24"/>
    </location>
</feature>